<dbReference type="Proteomes" id="UP000593579">
    <property type="component" value="Unassembled WGS sequence"/>
</dbReference>
<accession>A0A7J9D522</accession>
<dbReference type="Pfam" id="PF20167">
    <property type="entry name" value="Transposase_32"/>
    <property type="match status" value="1"/>
</dbReference>
<dbReference type="OrthoDB" id="1001242at2759"/>
<protein>
    <recommendedName>
        <fullName evidence="1">Putative plant transposon protein domain-containing protein</fullName>
    </recommendedName>
</protein>
<gene>
    <name evidence="2" type="ORF">Gogos_005513</name>
</gene>
<organism evidence="2 3">
    <name type="scientific">Gossypium gossypioides</name>
    <name type="common">Mexican cotton</name>
    <name type="synonym">Selera gossypioides</name>
    <dbReference type="NCBI Taxonomy" id="34282"/>
    <lineage>
        <taxon>Eukaryota</taxon>
        <taxon>Viridiplantae</taxon>
        <taxon>Streptophyta</taxon>
        <taxon>Embryophyta</taxon>
        <taxon>Tracheophyta</taxon>
        <taxon>Spermatophyta</taxon>
        <taxon>Magnoliopsida</taxon>
        <taxon>eudicotyledons</taxon>
        <taxon>Gunneridae</taxon>
        <taxon>Pentapetalae</taxon>
        <taxon>rosids</taxon>
        <taxon>malvids</taxon>
        <taxon>Malvales</taxon>
        <taxon>Malvaceae</taxon>
        <taxon>Malvoideae</taxon>
        <taxon>Gossypium</taxon>
    </lineage>
</organism>
<name>A0A7J9D522_GOSGO</name>
<dbReference type="InterPro" id="IPR046796">
    <property type="entry name" value="Transposase_32_dom"/>
</dbReference>
<evidence type="ECO:0000313" key="3">
    <source>
        <dbReference type="Proteomes" id="UP000593579"/>
    </source>
</evidence>
<comment type="caution">
    <text evidence="2">The sequence shown here is derived from an EMBL/GenBank/DDBJ whole genome shotgun (WGS) entry which is preliminary data.</text>
</comment>
<sequence>MEDVVKYLTQGRGSWNYRPETKLPMSFNQAIMFPVAKMWMQFIGTRIAPALNVSNVNVFRAFSLYGILQSKQFCVGCWIFREMKRCVQSEKAGLFFPYLVTGLCRQAEVPMSENNQLMKPMRRLVLQEFTRMNRLHAPKFPPNMFRPTLTHQDEGVSLKEEGVAQNYPGTED</sequence>
<keyword evidence="3" id="KW-1185">Reference proteome</keyword>
<proteinExistence type="predicted"/>
<evidence type="ECO:0000259" key="1">
    <source>
        <dbReference type="Pfam" id="PF20167"/>
    </source>
</evidence>
<dbReference type="EMBL" id="JABEZY010270681">
    <property type="protein sequence ID" value="MBA0755585.1"/>
    <property type="molecule type" value="Genomic_DNA"/>
</dbReference>
<dbReference type="AlphaFoldDB" id="A0A7J9D522"/>
<evidence type="ECO:0000313" key="2">
    <source>
        <dbReference type="EMBL" id="MBA0755585.1"/>
    </source>
</evidence>
<reference evidence="2 3" key="1">
    <citation type="journal article" date="2019" name="Genome Biol. Evol.">
        <title>Insights into the evolution of the New World diploid cottons (Gossypium, subgenus Houzingenia) based on genome sequencing.</title>
        <authorList>
            <person name="Grover C.E."/>
            <person name="Arick M.A. 2nd"/>
            <person name="Thrash A."/>
            <person name="Conover J.L."/>
            <person name="Sanders W.S."/>
            <person name="Peterson D.G."/>
            <person name="Frelichowski J.E."/>
            <person name="Scheffler J.A."/>
            <person name="Scheffler B.E."/>
            <person name="Wendel J.F."/>
        </authorList>
    </citation>
    <scope>NUCLEOTIDE SEQUENCE [LARGE SCALE GENOMIC DNA]</scope>
    <source>
        <strain evidence="2">5</strain>
        <tissue evidence="2">Leaf</tissue>
    </source>
</reference>
<feature type="domain" description="Putative plant transposon protein" evidence="1">
    <location>
        <begin position="2"/>
        <end position="110"/>
    </location>
</feature>